<dbReference type="AlphaFoldDB" id="A0A0L9TMQ0"/>
<sequence length="149" mass="17265">MLVAHGQQVQKVCAWREWEVHTEEIRGCWLEEREQAHTVQLIQQLHVQAVQQCAFEDNRLHGNEERKQWAGFIWRGAHVMDEQRSSRRNVCHGWKHVVAEGEAHPAHTWLHASNKLKQRPNPVFISSRIQQMGVQQKKTAAGIGGPMDK</sequence>
<evidence type="ECO:0000313" key="1">
    <source>
        <dbReference type="EMBL" id="KOM31736.1"/>
    </source>
</evidence>
<evidence type="ECO:0000313" key="2">
    <source>
        <dbReference type="Proteomes" id="UP000053144"/>
    </source>
</evidence>
<name>A0A0L9TMQ0_PHAAN</name>
<dbReference type="Gramene" id="KOM31736">
    <property type="protein sequence ID" value="KOM31736"/>
    <property type="gene ID" value="LR48_Vigan01g129100"/>
</dbReference>
<accession>A0A0L9TMQ0</accession>
<organism evidence="1 2">
    <name type="scientific">Phaseolus angularis</name>
    <name type="common">Azuki bean</name>
    <name type="synonym">Vigna angularis</name>
    <dbReference type="NCBI Taxonomy" id="3914"/>
    <lineage>
        <taxon>Eukaryota</taxon>
        <taxon>Viridiplantae</taxon>
        <taxon>Streptophyta</taxon>
        <taxon>Embryophyta</taxon>
        <taxon>Tracheophyta</taxon>
        <taxon>Spermatophyta</taxon>
        <taxon>Magnoliopsida</taxon>
        <taxon>eudicotyledons</taxon>
        <taxon>Gunneridae</taxon>
        <taxon>Pentapetalae</taxon>
        <taxon>rosids</taxon>
        <taxon>fabids</taxon>
        <taxon>Fabales</taxon>
        <taxon>Fabaceae</taxon>
        <taxon>Papilionoideae</taxon>
        <taxon>50 kb inversion clade</taxon>
        <taxon>NPAAA clade</taxon>
        <taxon>indigoferoid/millettioid clade</taxon>
        <taxon>Phaseoleae</taxon>
        <taxon>Vigna</taxon>
    </lineage>
</organism>
<gene>
    <name evidence="1" type="ORF">LR48_Vigan01g129100</name>
</gene>
<proteinExistence type="predicted"/>
<dbReference type="EMBL" id="CM003371">
    <property type="protein sequence ID" value="KOM31736.1"/>
    <property type="molecule type" value="Genomic_DNA"/>
</dbReference>
<reference evidence="2" key="1">
    <citation type="journal article" date="2015" name="Proc. Natl. Acad. Sci. U.S.A.">
        <title>Genome sequencing of adzuki bean (Vigna angularis) provides insight into high starch and low fat accumulation and domestication.</title>
        <authorList>
            <person name="Yang K."/>
            <person name="Tian Z."/>
            <person name="Chen C."/>
            <person name="Luo L."/>
            <person name="Zhao B."/>
            <person name="Wang Z."/>
            <person name="Yu L."/>
            <person name="Li Y."/>
            <person name="Sun Y."/>
            <person name="Li W."/>
            <person name="Chen Y."/>
            <person name="Li Y."/>
            <person name="Zhang Y."/>
            <person name="Ai D."/>
            <person name="Zhao J."/>
            <person name="Shang C."/>
            <person name="Ma Y."/>
            <person name="Wu B."/>
            <person name="Wang M."/>
            <person name="Gao L."/>
            <person name="Sun D."/>
            <person name="Zhang P."/>
            <person name="Guo F."/>
            <person name="Wang W."/>
            <person name="Li Y."/>
            <person name="Wang J."/>
            <person name="Varshney R.K."/>
            <person name="Wang J."/>
            <person name="Ling H.Q."/>
            <person name="Wan P."/>
        </authorList>
    </citation>
    <scope>NUCLEOTIDE SEQUENCE</scope>
    <source>
        <strain evidence="2">cv. Jingnong 6</strain>
    </source>
</reference>
<dbReference type="Proteomes" id="UP000053144">
    <property type="component" value="Chromosome 1"/>
</dbReference>
<protein>
    <submittedName>
        <fullName evidence="1">Uncharacterized protein</fullName>
    </submittedName>
</protein>